<gene>
    <name evidence="1" type="ORF">DFP72DRAFT_1073722</name>
</gene>
<dbReference type="Proteomes" id="UP000521943">
    <property type="component" value="Unassembled WGS sequence"/>
</dbReference>
<organism evidence="1 2">
    <name type="scientific">Ephemerocybe angulata</name>
    <dbReference type="NCBI Taxonomy" id="980116"/>
    <lineage>
        <taxon>Eukaryota</taxon>
        <taxon>Fungi</taxon>
        <taxon>Dikarya</taxon>
        <taxon>Basidiomycota</taxon>
        <taxon>Agaricomycotina</taxon>
        <taxon>Agaricomycetes</taxon>
        <taxon>Agaricomycetidae</taxon>
        <taxon>Agaricales</taxon>
        <taxon>Agaricineae</taxon>
        <taxon>Psathyrellaceae</taxon>
        <taxon>Ephemerocybe</taxon>
    </lineage>
</organism>
<evidence type="ECO:0000313" key="1">
    <source>
        <dbReference type="EMBL" id="KAF6749164.1"/>
    </source>
</evidence>
<dbReference type="AlphaFoldDB" id="A0A8H6M0V5"/>
<protein>
    <submittedName>
        <fullName evidence="1">Uncharacterized protein</fullName>
    </submittedName>
</protein>
<sequence length="65" mass="7304">MPPTALPPGNVFCEVIFSRLPYFETKKDLPTRDFDGFMIDHERIVALGVDAPETSAIGRLTVYTF</sequence>
<accession>A0A8H6M0V5</accession>
<proteinExistence type="predicted"/>
<dbReference type="EMBL" id="JACGCI010000066">
    <property type="protein sequence ID" value="KAF6749164.1"/>
    <property type="molecule type" value="Genomic_DNA"/>
</dbReference>
<reference evidence="1 2" key="1">
    <citation type="submission" date="2020-07" db="EMBL/GenBank/DDBJ databases">
        <title>Comparative genomics of pyrophilous fungi reveals a link between fire events and developmental genes.</title>
        <authorList>
            <consortium name="DOE Joint Genome Institute"/>
            <person name="Steindorff A.S."/>
            <person name="Carver A."/>
            <person name="Calhoun S."/>
            <person name="Stillman K."/>
            <person name="Liu H."/>
            <person name="Lipzen A."/>
            <person name="Pangilinan J."/>
            <person name="Labutti K."/>
            <person name="Bruns T.D."/>
            <person name="Grigoriev I.V."/>
        </authorList>
    </citation>
    <scope>NUCLEOTIDE SEQUENCE [LARGE SCALE GENOMIC DNA]</scope>
    <source>
        <strain evidence="1 2">CBS 144469</strain>
    </source>
</reference>
<keyword evidence="2" id="KW-1185">Reference proteome</keyword>
<evidence type="ECO:0000313" key="2">
    <source>
        <dbReference type="Proteomes" id="UP000521943"/>
    </source>
</evidence>
<name>A0A8H6M0V5_9AGAR</name>
<comment type="caution">
    <text evidence="1">The sequence shown here is derived from an EMBL/GenBank/DDBJ whole genome shotgun (WGS) entry which is preliminary data.</text>
</comment>
<dbReference type="OrthoDB" id="2745718at2759"/>